<dbReference type="CDD" id="cd00159">
    <property type="entry name" value="RhoGAP"/>
    <property type="match status" value="1"/>
</dbReference>
<protein>
    <submittedName>
        <fullName evidence="3">RhoGAP domain-containing protein</fullName>
    </submittedName>
</protein>
<sequence>MIGKIKNSGNIKKINISEVTKNQGLESSELIGILNKINECKQDSDDMGKIHKSIFRIIKNSKLKEKEEESIKSKEDLKKANLSFLENVAVKVHEINIWNHEDKRFLMLKYHMEYKFPIMIYKINEIYFKSKLVNEPSRDQKKEIPCKKLEKRETKANETIKYDLISHKEKIKLACFCFKKLRKYRSSFKDNILERISDIFRSSFKKDSYHIKKANTFVYTVGDHILDEGIKKEGLFRISGKYAYYKFMPGVLAAGKRYDYTELSVHDNASIFKAYIREIMNGIISVQIAERVMKIIKNQTDPSIIEYIVPLIIFSITNENRKMLIYLQKIFRKVDQYSKDNKMGSDNLYKIFTPTIFPNIECYDLQSINLQIEIVKRIFESNLTDIPCFLYEEARSVAKNQ</sequence>
<gene>
    <name evidence="3" type="ORF">CWI36_1886p0010</name>
</gene>
<dbReference type="GO" id="GO:0007165">
    <property type="term" value="P:signal transduction"/>
    <property type="evidence" value="ECO:0007669"/>
    <property type="project" value="InterPro"/>
</dbReference>
<dbReference type="VEuPathDB" id="MicrosporidiaDB:CWI39_2748p0010"/>
<dbReference type="GO" id="GO:0005096">
    <property type="term" value="F:GTPase activator activity"/>
    <property type="evidence" value="ECO:0007669"/>
    <property type="project" value="UniProtKB-KW"/>
</dbReference>
<feature type="domain" description="Rho-GAP" evidence="2">
    <location>
        <begin position="194"/>
        <end position="390"/>
    </location>
</feature>
<dbReference type="GO" id="GO:0005737">
    <property type="term" value="C:cytoplasm"/>
    <property type="evidence" value="ECO:0007669"/>
    <property type="project" value="TreeGrafter"/>
</dbReference>
<dbReference type="Gene3D" id="1.10.555.10">
    <property type="entry name" value="Rho GTPase activation protein"/>
    <property type="match status" value="1"/>
</dbReference>
<dbReference type="Proteomes" id="UP000291404">
    <property type="component" value="Unassembled WGS sequence"/>
</dbReference>
<dbReference type="InterPro" id="IPR008936">
    <property type="entry name" value="Rho_GTPase_activation_prot"/>
</dbReference>
<dbReference type="PROSITE" id="PS50238">
    <property type="entry name" value="RHOGAP"/>
    <property type="match status" value="1"/>
</dbReference>
<dbReference type="GO" id="GO:0051056">
    <property type="term" value="P:regulation of small GTPase mediated signal transduction"/>
    <property type="evidence" value="ECO:0007669"/>
    <property type="project" value="TreeGrafter"/>
</dbReference>
<dbReference type="PANTHER" id="PTHR14963:SF7">
    <property type="entry name" value="RHO GTPASE-ACTIVATING PROTEIN 19"/>
    <property type="match status" value="1"/>
</dbReference>
<dbReference type="InterPro" id="IPR000198">
    <property type="entry name" value="RhoGAP_dom"/>
</dbReference>
<dbReference type="AlphaFoldDB" id="A0A4Q9KXN3"/>
<organism evidence="3 4">
    <name type="scientific">Hamiltosporidium magnivora</name>
    <dbReference type="NCBI Taxonomy" id="148818"/>
    <lineage>
        <taxon>Eukaryota</taxon>
        <taxon>Fungi</taxon>
        <taxon>Fungi incertae sedis</taxon>
        <taxon>Microsporidia</taxon>
        <taxon>Dubosqiidae</taxon>
        <taxon>Hamiltosporidium</taxon>
    </lineage>
</organism>
<dbReference type="PANTHER" id="PTHR14963">
    <property type="entry name" value="RHO GTPASE ACTIVATING PROTEIN 18,19-RELATED"/>
    <property type="match status" value="1"/>
</dbReference>
<keyword evidence="4" id="KW-1185">Reference proteome</keyword>
<evidence type="ECO:0000313" key="3">
    <source>
        <dbReference type="EMBL" id="TBT99683.1"/>
    </source>
</evidence>
<dbReference type="STRING" id="148818.A0A4Q9KXN3"/>
<dbReference type="SMART" id="SM00324">
    <property type="entry name" value="RhoGAP"/>
    <property type="match status" value="1"/>
</dbReference>
<comment type="caution">
    <text evidence="3">The sequence shown here is derived from an EMBL/GenBank/DDBJ whole genome shotgun (WGS) entry which is preliminary data.</text>
</comment>
<dbReference type="VEuPathDB" id="MicrosporidiaDB:CWI36_1886p0010"/>
<evidence type="ECO:0000259" key="2">
    <source>
        <dbReference type="PROSITE" id="PS50238"/>
    </source>
</evidence>
<dbReference type="SUPFAM" id="SSF48350">
    <property type="entry name" value="GTPase activation domain, GAP"/>
    <property type="match status" value="1"/>
</dbReference>
<dbReference type="EMBL" id="PITI01001886">
    <property type="protein sequence ID" value="TBT99683.1"/>
    <property type="molecule type" value="Genomic_DNA"/>
</dbReference>
<keyword evidence="1" id="KW-0343">GTPase activation</keyword>
<accession>A0A4Q9KXN3</accession>
<proteinExistence type="predicted"/>
<evidence type="ECO:0000313" key="4">
    <source>
        <dbReference type="Proteomes" id="UP000291404"/>
    </source>
</evidence>
<dbReference type="VEuPathDB" id="MicrosporidiaDB:CWI39_1531p0010"/>
<name>A0A4Q9KXN3_9MICR</name>
<dbReference type="Pfam" id="PF00620">
    <property type="entry name" value="RhoGAP"/>
    <property type="match status" value="1"/>
</dbReference>
<reference evidence="3 4" key="1">
    <citation type="submission" date="2017-12" db="EMBL/GenBank/DDBJ databases">
        <authorList>
            <person name="Pombert J.-F."/>
            <person name="Haag K.L."/>
            <person name="Ebert D."/>
        </authorList>
    </citation>
    <scope>NUCLEOTIDE SEQUENCE [LARGE SCALE GENOMIC DNA]</scope>
    <source>
        <strain evidence="3">BE-OM-2</strain>
    </source>
</reference>
<evidence type="ECO:0000256" key="1">
    <source>
        <dbReference type="ARBA" id="ARBA00022468"/>
    </source>
</evidence>